<dbReference type="GeneID" id="108566639"/>
<feature type="domain" description="Sulfotransferase" evidence="3">
    <location>
        <begin position="51"/>
        <end position="316"/>
    </location>
</feature>
<dbReference type="RefSeq" id="XP_017782117.1">
    <property type="nucleotide sequence ID" value="XM_017926628.1"/>
</dbReference>
<protein>
    <submittedName>
        <fullName evidence="5">Sulfotransferase family cytosolic 1B member 1-like</fullName>
    </submittedName>
</protein>
<dbReference type="Pfam" id="PF00685">
    <property type="entry name" value="Sulfotransfer_1"/>
    <property type="match status" value="1"/>
</dbReference>
<name>A0ABM1N5L7_NICVS</name>
<organism evidence="4 5">
    <name type="scientific">Nicrophorus vespilloides</name>
    <name type="common">Boreal carrion beetle</name>
    <dbReference type="NCBI Taxonomy" id="110193"/>
    <lineage>
        <taxon>Eukaryota</taxon>
        <taxon>Metazoa</taxon>
        <taxon>Ecdysozoa</taxon>
        <taxon>Arthropoda</taxon>
        <taxon>Hexapoda</taxon>
        <taxon>Insecta</taxon>
        <taxon>Pterygota</taxon>
        <taxon>Neoptera</taxon>
        <taxon>Endopterygota</taxon>
        <taxon>Coleoptera</taxon>
        <taxon>Polyphaga</taxon>
        <taxon>Staphyliniformia</taxon>
        <taxon>Silphidae</taxon>
        <taxon>Nicrophorinae</taxon>
        <taxon>Nicrophorus</taxon>
    </lineage>
</organism>
<dbReference type="InterPro" id="IPR000863">
    <property type="entry name" value="Sulfotransferase_dom"/>
</dbReference>
<proteinExistence type="inferred from homology"/>
<comment type="similarity">
    <text evidence="1">Belongs to the sulfotransferase 1 family.</text>
</comment>
<keyword evidence="4" id="KW-1185">Reference proteome</keyword>
<dbReference type="InterPro" id="IPR027417">
    <property type="entry name" value="P-loop_NTPase"/>
</dbReference>
<evidence type="ECO:0000313" key="4">
    <source>
        <dbReference type="Proteomes" id="UP000695000"/>
    </source>
</evidence>
<evidence type="ECO:0000313" key="5">
    <source>
        <dbReference type="RefSeq" id="XP_017782117.1"/>
    </source>
</evidence>
<evidence type="ECO:0000256" key="2">
    <source>
        <dbReference type="ARBA" id="ARBA00022679"/>
    </source>
</evidence>
<evidence type="ECO:0000256" key="1">
    <source>
        <dbReference type="ARBA" id="ARBA00005771"/>
    </source>
</evidence>
<dbReference type="PANTHER" id="PTHR11783">
    <property type="entry name" value="SULFOTRANSFERASE SULT"/>
    <property type="match status" value="1"/>
</dbReference>
<accession>A0ABM1N5L7</accession>
<dbReference type="Proteomes" id="UP000695000">
    <property type="component" value="Unplaced"/>
</dbReference>
<gene>
    <name evidence="5" type="primary">LOC108566639</name>
</gene>
<sequence>MEFKSDSELIELRDRYGLSSARKGYEEYKGYALPDNFSEFQKEIEDLEVYDDDVWVTSFPKSGTTWMQELVWCVTNDLDFEAAKVDLDERFPFIEFCTFVGMDDPNDAVPYIRRSVEFLKSRPRPRFVKTHLPWELMPKQIRTFEKRPKIIHVARNPKDVCVSYYHHARFLENYSGDFNLFVQLFLRNKANYAPFFNNILSYWSRRSEPNIIFLKYEDMKKDLRSVLLLVTKFLGYELSEDQVKTLLHHLSFEVMRHNKATDHSNLAAFLKSKGLLFNPDGEFMRTGTSGSFKSEMSPAMIEYFNRWTEENLAGTGLEL</sequence>
<evidence type="ECO:0000259" key="3">
    <source>
        <dbReference type="Pfam" id="PF00685"/>
    </source>
</evidence>
<dbReference type="SUPFAM" id="SSF52540">
    <property type="entry name" value="P-loop containing nucleoside triphosphate hydrolases"/>
    <property type="match status" value="1"/>
</dbReference>
<reference evidence="5" key="1">
    <citation type="submission" date="2025-08" db="UniProtKB">
        <authorList>
            <consortium name="RefSeq"/>
        </authorList>
    </citation>
    <scope>IDENTIFICATION</scope>
    <source>
        <tissue evidence="5">Whole Larva</tissue>
    </source>
</reference>
<keyword evidence="2" id="KW-0808">Transferase</keyword>
<dbReference type="Gene3D" id="3.40.50.300">
    <property type="entry name" value="P-loop containing nucleotide triphosphate hydrolases"/>
    <property type="match status" value="1"/>
</dbReference>